<evidence type="ECO:0000313" key="2">
    <source>
        <dbReference type="Proteomes" id="UP000182114"/>
    </source>
</evidence>
<evidence type="ECO:0000313" key="1">
    <source>
        <dbReference type="EMBL" id="SDF11292.1"/>
    </source>
</evidence>
<name>A0A1G7IF12_9FLAO</name>
<organism evidence="1 2">
    <name type="scientific">Cellulophaga baltica</name>
    <dbReference type="NCBI Taxonomy" id="76594"/>
    <lineage>
        <taxon>Bacteria</taxon>
        <taxon>Pseudomonadati</taxon>
        <taxon>Bacteroidota</taxon>
        <taxon>Flavobacteriia</taxon>
        <taxon>Flavobacteriales</taxon>
        <taxon>Flavobacteriaceae</taxon>
        <taxon>Cellulophaga</taxon>
    </lineage>
</organism>
<sequence>MKYKIAVFCFVSFLFFSCTTKNKTFHAPEIGWTINLIDAWDIESTRKVDQDIHEGLALIENSGESVYVSGKEIGLFVLRSDEITKFQATIIPFEETCENEWNDKYPQIKNVIYSIFASQGVQADSTSSKETIDNVAFEVFNIKLSQNGSTLMEQNMYRTYINGYDFIINMSHNSINDKNAMLATLRASKFDKK</sequence>
<dbReference type="AlphaFoldDB" id="A0A1G7IF12"/>
<dbReference type="eggNOG" id="ENOG5030Z9Z">
    <property type="taxonomic scope" value="Bacteria"/>
</dbReference>
<accession>A0A1G7IF12</accession>
<dbReference type="PROSITE" id="PS51257">
    <property type="entry name" value="PROKAR_LIPOPROTEIN"/>
    <property type="match status" value="1"/>
</dbReference>
<dbReference type="RefSeq" id="WP_074538705.1">
    <property type="nucleotide sequence ID" value="NZ_FNBD01000007.1"/>
</dbReference>
<keyword evidence="2" id="KW-1185">Reference proteome</keyword>
<reference evidence="2" key="1">
    <citation type="submission" date="2016-10" db="EMBL/GenBank/DDBJ databases">
        <authorList>
            <person name="Varghese N."/>
            <person name="Submissions S."/>
        </authorList>
    </citation>
    <scope>NUCLEOTIDE SEQUENCE [LARGE SCALE GENOMIC DNA]</scope>
    <source>
        <strain evidence="2">DSM 24729</strain>
    </source>
</reference>
<proteinExistence type="predicted"/>
<dbReference type="EMBL" id="FNBD01000007">
    <property type="protein sequence ID" value="SDF11292.1"/>
    <property type="molecule type" value="Genomic_DNA"/>
</dbReference>
<protein>
    <submittedName>
        <fullName evidence="1">Uncharacterized protein</fullName>
    </submittedName>
</protein>
<dbReference type="Proteomes" id="UP000182114">
    <property type="component" value="Unassembled WGS sequence"/>
</dbReference>
<gene>
    <name evidence="1" type="ORF">SAMN04487992_107209</name>
</gene>